<accession>A0A4R1HN40</accession>
<dbReference type="Pfam" id="PF00583">
    <property type="entry name" value="Acetyltransf_1"/>
    <property type="match status" value="1"/>
</dbReference>
<comment type="caution">
    <text evidence="3">The sequence shown here is derived from an EMBL/GenBank/DDBJ whole genome shotgun (WGS) entry which is preliminary data.</text>
</comment>
<name>A0A4R1HN40_PSEEN</name>
<dbReference type="InterPro" id="IPR000182">
    <property type="entry name" value="GNAT_dom"/>
</dbReference>
<reference evidence="3 4" key="1">
    <citation type="submission" date="2019-03" db="EMBL/GenBank/DDBJ databases">
        <title>Sequencing the genomes of 1000 actinobacteria strains.</title>
        <authorList>
            <person name="Klenk H.-P."/>
        </authorList>
    </citation>
    <scope>NUCLEOTIDE SEQUENCE [LARGE SCALE GENOMIC DNA]</scope>
    <source>
        <strain evidence="3 4">DSM 44969</strain>
    </source>
</reference>
<gene>
    <name evidence="3" type="ORF">EV378_5064</name>
</gene>
<organism evidence="3 4">
    <name type="scientific">Pseudonocardia endophytica</name>
    <dbReference type="NCBI Taxonomy" id="401976"/>
    <lineage>
        <taxon>Bacteria</taxon>
        <taxon>Bacillati</taxon>
        <taxon>Actinomycetota</taxon>
        <taxon>Actinomycetes</taxon>
        <taxon>Pseudonocardiales</taxon>
        <taxon>Pseudonocardiaceae</taxon>
        <taxon>Pseudonocardia</taxon>
    </lineage>
</organism>
<sequence length="268" mass="28173">MRYFTAVDHRDHEALGAVTVGSGDGVVIARYIRDTAGPGCAELVIVVLDAWQRRGVGRELMRVLCRRAREEGITAPRAEYLSENPAVPALLRRFGHVQTEAAGSTSTAVLDLTATPTGDAASITDPSMSAASCSWRIRRVGQTVSCFSRRSRHAALALLLASVIGVAGCAGGSGRGGTDQPGVPGPASVAPGPAGATQRTSLAMASVKDVQAALRTNDVDDPEYWAQVLIEARPYPAGQAGEQKLREVLARFRADPDTTGRITNTLTP</sequence>
<keyword evidence="3" id="KW-0808">Transferase</keyword>
<feature type="compositionally biased region" description="Low complexity" evidence="1">
    <location>
        <begin position="181"/>
        <end position="196"/>
    </location>
</feature>
<evidence type="ECO:0000313" key="3">
    <source>
        <dbReference type="EMBL" id="TCK21089.1"/>
    </source>
</evidence>
<feature type="domain" description="N-acetyltransferase" evidence="2">
    <location>
        <begin position="1"/>
        <end position="116"/>
    </location>
</feature>
<proteinExistence type="predicted"/>
<dbReference type="AlphaFoldDB" id="A0A4R1HN40"/>
<dbReference type="EMBL" id="SMFZ01000002">
    <property type="protein sequence ID" value="TCK21089.1"/>
    <property type="molecule type" value="Genomic_DNA"/>
</dbReference>
<evidence type="ECO:0000313" key="4">
    <source>
        <dbReference type="Proteomes" id="UP000295560"/>
    </source>
</evidence>
<protein>
    <submittedName>
        <fullName evidence="3">Acetyltransferase (GNAT) family protein</fullName>
    </submittedName>
</protein>
<evidence type="ECO:0000259" key="2">
    <source>
        <dbReference type="PROSITE" id="PS51186"/>
    </source>
</evidence>
<dbReference type="InterPro" id="IPR016181">
    <property type="entry name" value="Acyl_CoA_acyltransferase"/>
</dbReference>
<keyword evidence="4" id="KW-1185">Reference proteome</keyword>
<feature type="region of interest" description="Disordered" evidence="1">
    <location>
        <begin position="172"/>
        <end position="197"/>
    </location>
</feature>
<evidence type="ECO:0000256" key="1">
    <source>
        <dbReference type="SAM" id="MobiDB-lite"/>
    </source>
</evidence>
<dbReference type="Proteomes" id="UP000295560">
    <property type="component" value="Unassembled WGS sequence"/>
</dbReference>
<dbReference type="PROSITE" id="PS51186">
    <property type="entry name" value="GNAT"/>
    <property type="match status" value="1"/>
</dbReference>
<dbReference type="CDD" id="cd04301">
    <property type="entry name" value="NAT_SF"/>
    <property type="match status" value="1"/>
</dbReference>
<dbReference type="Gene3D" id="3.40.630.30">
    <property type="match status" value="1"/>
</dbReference>
<dbReference type="GO" id="GO:0016747">
    <property type="term" value="F:acyltransferase activity, transferring groups other than amino-acyl groups"/>
    <property type="evidence" value="ECO:0007669"/>
    <property type="project" value="InterPro"/>
</dbReference>
<dbReference type="SUPFAM" id="SSF55729">
    <property type="entry name" value="Acyl-CoA N-acyltransferases (Nat)"/>
    <property type="match status" value="1"/>
</dbReference>